<feature type="region of interest" description="Disordered" evidence="1">
    <location>
        <begin position="163"/>
        <end position="188"/>
    </location>
</feature>
<feature type="region of interest" description="Disordered" evidence="1">
    <location>
        <begin position="106"/>
        <end position="130"/>
    </location>
</feature>
<reference evidence="2 3" key="1">
    <citation type="journal article" date="2017" name="Mol. Ecol.">
        <title>Comparative and population genomic landscape of Phellinus noxius: A hypervariable fungus causing root rot in trees.</title>
        <authorList>
            <person name="Chung C.L."/>
            <person name="Lee T.J."/>
            <person name="Akiba M."/>
            <person name="Lee H.H."/>
            <person name="Kuo T.H."/>
            <person name="Liu D."/>
            <person name="Ke H.M."/>
            <person name="Yokoi T."/>
            <person name="Roa M.B."/>
            <person name="Lu M.J."/>
            <person name="Chang Y.Y."/>
            <person name="Ann P.J."/>
            <person name="Tsai J.N."/>
            <person name="Chen C.Y."/>
            <person name="Tzean S.S."/>
            <person name="Ota Y."/>
            <person name="Hattori T."/>
            <person name="Sahashi N."/>
            <person name="Liou R.F."/>
            <person name="Kikuchi T."/>
            <person name="Tsai I.J."/>
        </authorList>
    </citation>
    <scope>NUCLEOTIDE SEQUENCE [LARGE SCALE GENOMIC DNA]</scope>
    <source>
        <strain evidence="2 3">FFPRI411160</strain>
    </source>
</reference>
<dbReference type="Proteomes" id="UP000217199">
    <property type="component" value="Unassembled WGS sequence"/>
</dbReference>
<protein>
    <submittedName>
        <fullName evidence="2">Uncharacterized protein</fullName>
    </submittedName>
</protein>
<feature type="compositionally biased region" description="Low complexity" evidence="1">
    <location>
        <begin position="45"/>
        <end position="54"/>
    </location>
</feature>
<keyword evidence="3" id="KW-1185">Reference proteome</keyword>
<evidence type="ECO:0000313" key="3">
    <source>
        <dbReference type="Proteomes" id="UP000217199"/>
    </source>
</evidence>
<organism evidence="2 3">
    <name type="scientific">Pyrrhoderma noxium</name>
    <dbReference type="NCBI Taxonomy" id="2282107"/>
    <lineage>
        <taxon>Eukaryota</taxon>
        <taxon>Fungi</taxon>
        <taxon>Dikarya</taxon>
        <taxon>Basidiomycota</taxon>
        <taxon>Agaricomycotina</taxon>
        <taxon>Agaricomycetes</taxon>
        <taxon>Hymenochaetales</taxon>
        <taxon>Hymenochaetaceae</taxon>
        <taxon>Pyrrhoderma</taxon>
    </lineage>
</organism>
<gene>
    <name evidence="2" type="ORF">PNOK_0410500</name>
</gene>
<dbReference type="AlphaFoldDB" id="A0A286UPH3"/>
<evidence type="ECO:0000256" key="1">
    <source>
        <dbReference type="SAM" id="MobiDB-lite"/>
    </source>
</evidence>
<dbReference type="STRING" id="2282107.A0A286UPH3"/>
<proteinExistence type="predicted"/>
<feature type="compositionally biased region" description="Basic residues" evidence="1">
    <location>
        <begin position="55"/>
        <end position="66"/>
    </location>
</feature>
<dbReference type="InParanoid" id="A0A286UPH3"/>
<comment type="caution">
    <text evidence="2">The sequence shown here is derived from an EMBL/GenBank/DDBJ whole genome shotgun (WGS) entry which is preliminary data.</text>
</comment>
<dbReference type="Gene3D" id="3.40.630.30">
    <property type="match status" value="1"/>
</dbReference>
<feature type="region of interest" description="Disordered" evidence="1">
    <location>
        <begin position="45"/>
        <end position="66"/>
    </location>
</feature>
<evidence type="ECO:0000313" key="2">
    <source>
        <dbReference type="EMBL" id="PAV21478.1"/>
    </source>
</evidence>
<sequence length="328" mass="35660">MTSITNFSRNGHGRLRLSVRPASVADSAEISDICLQSLLTSDSSISISSNTKSTGKGRRAGLHHSRKVARHVQHPILPAEVRALPYLHLPSGFGFVLVESREDNQKVPRSHFSMSDSSSDESEKSSSPYLGATTKKHVHWELESDISDMDISISSDFSVSSSSSSSSSFSHSSSSSISSTSDSVCTGSSNNDERIVGYVVGTLYPSQFMREADATWWPALRLQYPEGLAGTPLDRHFIGLVHRSSGNCKCESSKLAGTCEQCGEKDGFRKKSFSTSRHPGSTSFGPGQIHLGVIGKYKEHGCDRLLVDVAMRYLKRRSKGQETGHSLL</sequence>
<dbReference type="EMBL" id="NBII01000003">
    <property type="protein sequence ID" value="PAV21478.1"/>
    <property type="molecule type" value="Genomic_DNA"/>
</dbReference>
<name>A0A286UPH3_9AGAM</name>
<dbReference type="OrthoDB" id="9975416at2759"/>
<accession>A0A286UPH3</accession>